<gene>
    <name evidence="9" type="ORF">BP01DRAFT_346935</name>
</gene>
<reference evidence="9 10" key="1">
    <citation type="submission" date="2016-12" db="EMBL/GenBank/DDBJ databases">
        <title>The genomes of Aspergillus section Nigri reveals drivers in fungal speciation.</title>
        <authorList>
            <consortium name="DOE Joint Genome Institute"/>
            <person name="Vesth T.C."/>
            <person name="Nybo J."/>
            <person name="Theobald S."/>
            <person name="Brandl J."/>
            <person name="Frisvad J.C."/>
            <person name="Nielsen K.F."/>
            <person name="Lyhne E.K."/>
            <person name="Kogle M.E."/>
            <person name="Kuo A."/>
            <person name="Riley R."/>
            <person name="Clum A."/>
            <person name="Nolan M."/>
            <person name="Lipzen A."/>
            <person name="Salamov A."/>
            <person name="Henrissat B."/>
            <person name="Wiebenga A."/>
            <person name="De Vries R.P."/>
            <person name="Grigoriev I.V."/>
            <person name="Mortensen U.H."/>
            <person name="Andersen M.R."/>
            <person name="Baker S.E."/>
        </authorList>
    </citation>
    <scope>NUCLEOTIDE SEQUENCE [LARGE SCALE GENOMIC DNA]</scope>
    <source>
        <strain evidence="9 10">JOP 1030-1</strain>
    </source>
</reference>
<dbReference type="InterPro" id="IPR001138">
    <property type="entry name" value="Zn2Cys6_DnaBD"/>
</dbReference>
<dbReference type="GO" id="GO:0000978">
    <property type="term" value="F:RNA polymerase II cis-regulatory region sequence-specific DNA binding"/>
    <property type="evidence" value="ECO:0007669"/>
    <property type="project" value="TreeGrafter"/>
</dbReference>
<dbReference type="GO" id="GO:0006351">
    <property type="term" value="P:DNA-templated transcription"/>
    <property type="evidence" value="ECO:0007669"/>
    <property type="project" value="InterPro"/>
</dbReference>
<dbReference type="CDD" id="cd00067">
    <property type="entry name" value="GAL4"/>
    <property type="match status" value="1"/>
</dbReference>
<dbReference type="PROSITE" id="PS50048">
    <property type="entry name" value="ZN2_CY6_FUNGAL_2"/>
    <property type="match status" value="1"/>
</dbReference>
<dbReference type="CDD" id="cd12148">
    <property type="entry name" value="fungal_TF_MHR"/>
    <property type="match status" value="1"/>
</dbReference>
<dbReference type="GO" id="GO:0001228">
    <property type="term" value="F:DNA-binding transcription activator activity, RNA polymerase II-specific"/>
    <property type="evidence" value="ECO:0007669"/>
    <property type="project" value="TreeGrafter"/>
</dbReference>
<dbReference type="EMBL" id="KZ821252">
    <property type="protein sequence ID" value="PYH42393.1"/>
    <property type="molecule type" value="Genomic_DNA"/>
</dbReference>
<keyword evidence="4" id="KW-0238">DNA-binding</keyword>
<dbReference type="GO" id="GO:0008270">
    <property type="term" value="F:zinc ion binding"/>
    <property type="evidence" value="ECO:0007669"/>
    <property type="project" value="InterPro"/>
</dbReference>
<feature type="region of interest" description="Disordered" evidence="7">
    <location>
        <begin position="598"/>
        <end position="621"/>
    </location>
</feature>
<evidence type="ECO:0000256" key="3">
    <source>
        <dbReference type="ARBA" id="ARBA00023015"/>
    </source>
</evidence>
<dbReference type="InterPro" id="IPR051430">
    <property type="entry name" value="Fungal_TF_Env_Response"/>
</dbReference>
<keyword evidence="10" id="KW-1185">Reference proteome</keyword>
<dbReference type="OrthoDB" id="5414787at2759"/>
<dbReference type="AlphaFoldDB" id="A0A318ZCN4"/>
<feature type="compositionally biased region" description="Polar residues" evidence="7">
    <location>
        <begin position="124"/>
        <end position="133"/>
    </location>
</feature>
<dbReference type="SMART" id="SM00066">
    <property type="entry name" value="GAL4"/>
    <property type="match status" value="1"/>
</dbReference>
<dbReference type="SUPFAM" id="SSF57701">
    <property type="entry name" value="Zn2/Cys6 DNA-binding domain"/>
    <property type="match status" value="1"/>
</dbReference>
<feature type="compositionally biased region" description="Pro residues" evidence="7">
    <location>
        <begin position="607"/>
        <end position="618"/>
    </location>
</feature>
<accession>A0A318ZCN4</accession>
<dbReference type="RefSeq" id="XP_025428375.1">
    <property type="nucleotide sequence ID" value="XM_025573663.1"/>
</dbReference>
<evidence type="ECO:0000256" key="6">
    <source>
        <dbReference type="ARBA" id="ARBA00023242"/>
    </source>
</evidence>
<keyword evidence="5" id="KW-0804">Transcription</keyword>
<evidence type="ECO:0000256" key="7">
    <source>
        <dbReference type="SAM" id="MobiDB-lite"/>
    </source>
</evidence>
<dbReference type="SMART" id="SM00906">
    <property type="entry name" value="Fungal_trans"/>
    <property type="match status" value="1"/>
</dbReference>
<dbReference type="PANTHER" id="PTHR31944:SF131">
    <property type="entry name" value="HEME-RESPONSIVE ZINC FINGER TRANSCRIPTION FACTOR HAP1"/>
    <property type="match status" value="1"/>
</dbReference>
<evidence type="ECO:0000259" key="8">
    <source>
        <dbReference type="PROSITE" id="PS50048"/>
    </source>
</evidence>
<dbReference type="InterPro" id="IPR036864">
    <property type="entry name" value="Zn2-C6_fun-type_DNA-bd_sf"/>
</dbReference>
<evidence type="ECO:0000313" key="9">
    <source>
        <dbReference type="EMBL" id="PYH42393.1"/>
    </source>
</evidence>
<proteinExistence type="predicted"/>
<evidence type="ECO:0000313" key="10">
    <source>
        <dbReference type="Proteomes" id="UP000248349"/>
    </source>
</evidence>
<keyword evidence="3" id="KW-0805">Transcription regulation</keyword>
<evidence type="ECO:0000256" key="1">
    <source>
        <dbReference type="ARBA" id="ARBA00022723"/>
    </source>
</evidence>
<dbReference type="InterPro" id="IPR007219">
    <property type="entry name" value="XnlR_reg_dom"/>
</dbReference>
<dbReference type="Pfam" id="PF04082">
    <property type="entry name" value="Fungal_trans"/>
    <property type="match status" value="1"/>
</dbReference>
<dbReference type="Proteomes" id="UP000248349">
    <property type="component" value="Unassembled WGS sequence"/>
</dbReference>
<dbReference type="Gene3D" id="4.10.240.10">
    <property type="entry name" value="Zn(2)-C6 fungal-type DNA-binding domain"/>
    <property type="match status" value="1"/>
</dbReference>
<dbReference type="PROSITE" id="PS00463">
    <property type="entry name" value="ZN2_CY6_FUNGAL_1"/>
    <property type="match status" value="1"/>
</dbReference>
<name>A0A318ZCN4_9EURO</name>
<keyword evidence="1" id="KW-0479">Metal-binding</keyword>
<dbReference type="PANTHER" id="PTHR31944">
    <property type="entry name" value="HEME-RESPONSIVE ZINC FINGER TRANSCRIPTION FACTOR HAP1"/>
    <property type="match status" value="1"/>
</dbReference>
<dbReference type="GO" id="GO:0005634">
    <property type="term" value="C:nucleus"/>
    <property type="evidence" value="ECO:0007669"/>
    <property type="project" value="TreeGrafter"/>
</dbReference>
<sequence>MNNPSRIETEDSHPIRKRRRAVVSCFRCRDKKLRCDRVVPCENCIKADCPADCIFQSPVKRSYRLAESVDPVPDQTRQNVGQVRGVLENIQHRLAVLEDRLQAASNCTQSRTADTAGREERPLPQSSASQDCSSPALYPGTLVVKGSRTRYHGQNNRTSLLNQFNDAKEFIQHCPQDSSLVQLAKEIQALQGRSKGLHAPLPDQHASAELREMYSLLPDKETCDLLVDLYITHYERTLRILHIPTLRHQYKAFWIASPGDEDRTMSFLPVLTAVLAVALPLLDPTSASDPSLVRKLRDLQTTAPELLQTWVRRSSRKQRANLATLQVEMLVVLARRLRHDPPEEIWSATGALVRTGMILGLQLPDAPRPGLSAGQNEIRRRVWATILELDLQASIEAGMPTTFPDLNSTCLIPSNVNDGEFNEATVELPPERSLEEDTDAVALHILAASLPQRIRTMSFARDPNRNREAALEHASQLERVLSSMPAGLHPAQSMNTSRPNALLNRILLDVYMRRPLLALYQALLMDPQNRPPPREVTHRCLESSLAILAYQDHFDPRVADLDLIPATTIYWDLLHCFCKADLLFAALTVCALLKPQTQSPVSDNSTSPPPPTLPPPHTKPNLTRIVESTLDGLTRTIHQPGSHLKDVVLLAVVLQSVRGRSESKTLWMHQGATQALTACRQHLLTEGLGADSQQMFKGGQSLLPVSSSLAPPLVTGSMVPPSPVAGLGDFEVDSFSLFDGMLGWDL</sequence>
<keyword evidence="2" id="KW-0862">Zinc</keyword>
<feature type="domain" description="Zn(2)-C6 fungal-type" evidence="8">
    <location>
        <begin position="24"/>
        <end position="55"/>
    </location>
</feature>
<feature type="region of interest" description="Disordered" evidence="7">
    <location>
        <begin position="107"/>
        <end position="134"/>
    </location>
</feature>
<keyword evidence="6" id="KW-0539">Nucleus</keyword>
<evidence type="ECO:0000256" key="4">
    <source>
        <dbReference type="ARBA" id="ARBA00023125"/>
    </source>
</evidence>
<evidence type="ECO:0000256" key="2">
    <source>
        <dbReference type="ARBA" id="ARBA00022833"/>
    </source>
</evidence>
<dbReference type="GeneID" id="37074891"/>
<protein>
    <recommendedName>
        <fullName evidence="8">Zn(2)-C6 fungal-type domain-containing protein</fullName>
    </recommendedName>
</protein>
<dbReference type="STRING" id="1450539.A0A318ZCN4"/>
<dbReference type="Pfam" id="PF00172">
    <property type="entry name" value="Zn_clus"/>
    <property type="match status" value="1"/>
</dbReference>
<organism evidence="9 10">
    <name type="scientific">Aspergillus saccharolyticus JOP 1030-1</name>
    <dbReference type="NCBI Taxonomy" id="1450539"/>
    <lineage>
        <taxon>Eukaryota</taxon>
        <taxon>Fungi</taxon>
        <taxon>Dikarya</taxon>
        <taxon>Ascomycota</taxon>
        <taxon>Pezizomycotina</taxon>
        <taxon>Eurotiomycetes</taxon>
        <taxon>Eurotiomycetidae</taxon>
        <taxon>Eurotiales</taxon>
        <taxon>Aspergillaceae</taxon>
        <taxon>Aspergillus</taxon>
        <taxon>Aspergillus subgen. Circumdati</taxon>
    </lineage>
</organism>
<evidence type="ECO:0000256" key="5">
    <source>
        <dbReference type="ARBA" id="ARBA00023163"/>
    </source>
</evidence>